<sequence length="99" mass="11467">MDVSKRIVKIINEKKISASKFASTIGVKRSNLSHILSRRNKPSIEFFHKIKKTYPEIDLNWLITGKKLKKDVNFVKPEVSNIDSVIVFLNDGSYKKFKE</sequence>
<name>A0A382CCT2_9ZZZZ</name>
<dbReference type="EMBL" id="UINC01033914">
    <property type="protein sequence ID" value="SVB23938.1"/>
    <property type="molecule type" value="Genomic_DNA"/>
</dbReference>
<dbReference type="Gene3D" id="1.10.260.40">
    <property type="entry name" value="lambda repressor-like DNA-binding domains"/>
    <property type="match status" value="1"/>
</dbReference>
<accession>A0A382CCT2</accession>
<proteinExistence type="predicted"/>
<dbReference type="InterPro" id="IPR001387">
    <property type="entry name" value="Cro/C1-type_HTH"/>
</dbReference>
<protein>
    <recommendedName>
        <fullName evidence="1">HTH cro/C1-type domain-containing protein</fullName>
    </recommendedName>
</protein>
<dbReference type="InterPro" id="IPR010982">
    <property type="entry name" value="Lambda_DNA-bd_dom_sf"/>
</dbReference>
<organism evidence="2">
    <name type="scientific">marine metagenome</name>
    <dbReference type="NCBI Taxonomy" id="408172"/>
    <lineage>
        <taxon>unclassified sequences</taxon>
        <taxon>metagenomes</taxon>
        <taxon>ecological metagenomes</taxon>
    </lineage>
</organism>
<evidence type="ECO:0000313" key="2">
    <source>
        <dbReference type="EMBL" id="SVB23938.1"/>
    </source>
</evidence>
<dbReference type="PROSITE" id="PS50943">
    <property type="entry name" value="HTH_CROC1"/>
    <property type="match status" value="1"/>
</dbReference>
<dbReference type="AlphaFoldDB" id="A0A382CCT2"/>
<dbReference type="GO" id="GO:0003677">
    <property type="term" value="F:DNA binding"/>
    <property type="evidence" value="ECO:0007669"/>
    <property type="project" value="InterPro"/>
</dbReference>
<gene>
    <name evidence="2" type="ORF">METZ01_LOCUS176792</name>
</gene>
<reference evidence="2" key="1">
    <citation type="submission" date="2018-05" db="EMBL/GenBank/DDBJ databases">
        <authorList>
            <person name="Lanie J.A."/>
            <person name="Ng W.-L."/>
            <person name="Kazmierczak K.M."/>
            <person name="Andrzejewski T.M."/>
            <person name="Davidsen T.M."/>
            <person name="Wayne K.J."/>
            <person name="Tettelin H."/>
            <person name="Glass J.I."/>
            <person name="Rusch D."/>
            <person name="Podicherti R."/>
            <person name="Tsui H.-C.T."/>
            <person name="Winkler M.E."/>
        </authorList>
    </citation>
    <scope>NUCLEOTIDE SEQUENCE</scope>
</reference>
<dbReference type="SUPFAM" id="SSF47413">
    <property type="entry name" value="lambda repressor-like DNA-binding domains"/>
    <property type="match status" value="1"/>
</dbReference>
<feature type="domain" description="HTH cro/C1-type" evidence="1">
    <location>
        <begin position="7"/>
        <end position="62"/>
    </location>
</feature>
<dbReference type="Pfam" id="PF01381">
    <property type="entry name" value="HTH_3"/>
    <property type="match status" value="1"/>
</dbReference>
<evidence type="ECO:0000259" key="1">
    <source>
        <dbReference type="PROSITE" id="PS50943"/>
    </source>
</evidence>
<dbReference type="CDD" id="cd00093">
    <property type="entry name" value="HTH_XRE"/>
    <property type="match status" value="1"/>
</dbReference>